<keyword evidence="2" id="KW-1185">Reference proteome</keyword>
<evidence type="ECO:0000313" key="1">
    <source>
        <dbReference type="EMBL" id="SHJ75013.1"/>
    </source>
</evidence>
<organism evidence="1 2">
    <name type="scientific">Clostridium cavendishii DSM 21758</name>
    <dbReference type="NCBI Taxonomy" id="1121302"/>
    <lineage>
        <taxon>Bacteria</taxon>
        <taxon>Bacillati</taxon>
        <taxon>Bacillota</taxon>
        <taxon>Clostridia</taxon>
        <taxon>Eubacteriales</taxon>
        <taxon>Clostridiaceae</taxon>
        <taxon>Clostridium</taxon>
    </lineage>
</organism>
<name>A0A1M6LV69_9CLOT</name>
<dbReference type="EMBL" id="FQZB01000010">
    <property type="protein sequence ID" value="SHJ75013.1"/>
    <property type="molecule type" value="Genomic_DNA"/>
</dbReference>
<dbReference type="STRING" id="1121302.SAMN02745163_02506"/>
<proteinExistence type="predicted"/>
<dbReference type="Proteomes" id="UP000184310">
    <property type="component" value="Unassembled WGS sequence"/>
</dbReference>
<gene>
    <name evidence="1" type="ORF">SAMN02745163_02506</name>
</gene>
<sequence length="353" mass="41588">MNFELLKSQYENLLVFKLMNKIPNKDCTNLRKLIRFLKEFYMKCPPEQIDNDFTVIMSDYDFSKNGLDKNKFFDTRKIDLCSTIKFPCVIQIYKNGNIGIWNEQTIDLSQVDLNESISYELKDNEYIWIDNDKNLVEASALNTRSYFSSPTYWDLDVALNNYYLNNAKKSVCSKVANSWTNSKRIRWKNAPESNLRDSLWEYLRATLRGVSEIKREQNVNSENPIDIKVIWNFNFARALIEIKWLGVSVNEDETRKTSDYTNQRAVDGANQLCDYIDASKEENNELHFKGYLVVFDGRRRSVRNLTENQISLADANYYLNKEIVNIPEKFKDYKCSINRFFIEPGIEKRNFSS</sequence>
<dbReference type="RefSeq" id="WP_072987997.1">
    <property type="nucleotide sequence ID" value="NZ_FQZB01000010.1"/>
</dbReference>
<dbReference type="AlphaFoldDB" id="A0A1M6LV69"/>
<evidence type="ECO:0000313" key="2">
    <source>
        <dbReference type="Proteomes" id="UP000184310"/>
    </source>
</evidence>
<accession>A0A1M6LV69</accession>
<dbReference type="OrthoDB" id="5486659at2"/>
<protein>
    <submittedName>
        <fullName evidence="1">Uncharacterized protein</fullName>
    </submittedName>
</protein>
<reference evidence="1 2" key="1">
    <citation type="submission" date="2016-11" db="EMBL/GenBank/DDBJ databases">
        <authorList>
            <person name="Jaros S."/>
            <person name="Januszkiewicz K."/>
            <person name="Wedrychowicz H."/>
        </authorList>
    </citation>
    <scope>NUCLEOTIDE SEQUENCE [LARGE SCALE GENOMIC DNA]</scope>
    <source>
        <strain evidence="1 2">DSM 21758</strain>
    </source>
</reference>